<evidence type="ECO:0000256" key="1">
    <source>
        <dbReference type="SAM" id="MobiDB-lite"/>
    </source>
</evidence>
<accession>A0ABY4YLQ1</accession>
<reference evidence="2" key="1">
    <citation type="submission" date="2022-06" db="EMBL/GenBank/DDBJ databases">
        <title>Ornithinimicrobium JY.X270.</title>
        <authorList>
            <person name="Huang Y."/>
        </authorList>
    </citation>
    <scope>NUCLEOTIDE SEQUENCE</scope>
    <source>
        <strain evidence="2">JY.X270</strain>
    </source>
</reference>
<sequence length="161" mass="17347">MNEATVPSSEPSDPAASAQRDLPAENETDRLAAQVTGPEDQVGMAALWRVTMGLDHWWFIAVGDTGAESPAAAEIDGQLMLLAFTSSERARDFAVRQQMIGPDEDLHAIALPPTEVVESNETYTAADIHGLMFDPHISGYFIPSEQLPVVWEAVTSPADQA</sequence>
<organism evidence="2 3">
    <name type="scientific">Ornithinimicrobium cryptoxanthini</name>
    <dbReference type="NCBI Taxonomy" id="2934161"/>
    <lineage>
        <taxon>Bacteria</taxon>
        <taxon>Bacillati</taxon>
        <taxon>Actinomycetota</taxon>
        <taxon>Actinomycetes</taxon>
        <taxon>Micrococcales</taxon>
        <taxon>Ornithinimicrobiaceae</taxon>
        <taxon>Ornithinimicrobium</taxon>
    </lineage>
</organism>
<evidence type="ECO:0000313" key="2">
    <source>
        <dbReference type="EMBL" id="USQ77283.1"/>
    </source>
</evidence>
<evidence type="ECO:0000313" key="3">
    <source>
        <dbReference type="Proteomes" id="UP001056535"/>
    </source>
</evidence>
<feature type="region of interest" description="Disordered" evidence="1">
    <location>
        <begin position="1"/>
        <end position="26"/>
    </location>
</feature>
<evidence type="ECO:0008006" key="4">
    <source>
        <dbReference type="Google" id="ProtNLM"/>
    </source>
</evidence>
<dbReference type="RefSeq" id="WP_252622253.1">
    <property type="nucleotide sequence ID" value="NZ_CP099490.1"/>
</dbReference>
<proteinExistence type="predicted"/>
<name>A0ABY4YLQ1_9MICO</name>
<dbReference type="Proteomes" id="UP001056535">
    <property type="component" value="Chromosome"/>
</dbReference>
<dbReference type="EMBL" id="CP099490">
    <property type="protein sequence ID" value="USQ77283.1"/>
    <property type="molecule type" value="Genomic_DNA"/>
</dbReference>
<feature type="compositionally biased region" description="Low complexity" evidence="1">
    <location>
        <begin position="7"/>
        <end position="18"/>
    </location>
</feature>
<gene>
    <name evidence="2" type="ORF">NF557_05045</name>
</gene>
<protein>
    <recommendedName>
        <fullName evidence="4">SseB protein N-terminal domain-containing protein</fullName>
    </recommendedName>
</protein>
<keyword evidence="3" id="KW-1185">Reference proteome</keyword>